<evidence type="ECO:0000313" key="1">
    <source>
        <dbReference type="EMBL" id="AXC12930.1"/>
    </source>
</evidence>
<sequence>MQARSLSATTQRQNIIGLIEITSTRSLFLYLLRGHAQALRSERLLYAGRAKPSEFLHIGFHAAAY</sequence>
<dbReference type="Proteomes" id="UP000253606">
    <property type="component" value="Chromosome"/>
</dbReference>
<accession>A0A2Z5G1M4</accession>
<dbReference type="AlphaFoldDB" id="A0A2Z5G1M4"/>
<dbReference type="EMBL" id="CP030840">
    <property type="protein sequence ID" value="AXC12930.1"/>
    <property type="molecule type" value="Genomic_DNA"/>
</dbReference>
<name>A0A2Z5G1M4_9BACT</name>
<gene>
    <name evidence="1" type="ORF">ACPOL_3647</name>
</gene>
<keyword evidence="2" id="KW-1185">Reference proteome</keyword>
<protein>
    <submittedName>
        <fullName evidence="1">Uncharacterized protein</fullName>
    </submittedName>
</protein>
<organism evidence="1 2">
    <name type="scientific">Acidisarcina polymorpha</name>
    <dbReference type="NCBI Taxonomy" id="2211140"/>
    <lineage>
        <taxon>Bacteria</taxon>
        <taxon>Pseudomonadati</taxon>
        <taxon>Acidobacteriota</taxon>
        <taxon>Terriglobia</taxon>
        <taxon>Terriglobales</taxon>
        <taxon>Acidobacteriaceae</taxon>
        <taxon>Acidisarcina</taxon>
    </lineage>
</organism>
<reference evidence="1 2" key="1">
    <citation type="journal article" date="2018" name="Front. Microbiol.">
        <title>Hydrolytic Capabilities as a Key to Environmental Success: Chitinolytic and Cellulolytic Acidobacteria From Acidic Sub-arctic Soils and Boreal Peatlands.</title>
        <authorList>
            <person name="Belova S.E."/>
            <person name="Ravin N.V."/>
            <person name="Pankratov T.A."/>
            <person name="Rakitin A.L."/>
            <person name="Ivanova A.A."/>
            <person name="Beletsky A.V."/>
            <person name="Mardanov A.V."/>
            <person name="Sinninghe Damste J.S."/>
            <person name="Dedysh S.N."/>
        </authorList>
    </citation>
    <scope>NUCLEOTIDE SEQUENCE [LARGE SCALE GENOMIC DNA]</scope>
    <source>
        <strain evidence="1 2">SBC82</strain>
    </source>
</reference>
<evidence type="ECO:0000313" key="2">
    <source>
        <dbReference type="Proteomes" id="UP000253606"/>
    </source>
</evidence>
<dbReference type="KEGG" id="abas:ACPOL_3647"/>
<proteinExistence type="predicted"/>